<organism evidence="19 20">
    <name type="scientific">Naja naja</name>
    <name type="common">Indian cobra</name>
    <dbReference type="NCBI Taxonomy" id="35670"/>
    <lineage>
        <taxon>Eukaryota</taxon>
        <taxon>Metazoa</taxon>
        <taxon>Chordata</taxon>
        <taxon>Craniata</taxon>
        <taxon>Vertebrata</taxon>
        <taxon>Euteleostomi</taxon>
        <taxon>Lepidosauria</taxon>
        <taxon>Squamata</taxon>
        <taxon>Bifurcata</taxon>
        <taxon>Unidentata</taxon>
        <taxon>Episquamata</taxon>
        <taxon>Toxicofera</taxon>
        <taxon>Serpentes</taxon>
        <taxon>Colubroidea</taxon>
        <taxon>Elapidae</taxon>
        <taxon>Elapinae</taxon>
        <taxon>Naja</taxon>
    </lineage>
</organism>
<evidence type="ECO:0000256" key="2">
    <source>
        <dbReference type="ARBA" id="ARBA00011079"/>
    </source>
</evidence>
<dbReference type="Gene3D" id="3.40.50.1820">
    <property type="entry name" value="alpha/beta hydrolase"/>
    <property type="match status" value="1"/>
</dbReference>
<keyword evidence="11" id="KW-0458">Lysosome</keyword>
<name>A0A8C6XDE4_NAJNA</name>
<comment type="similarity">
    <text evidence="2">Belongs to the peptidase S28 family.</text>
</comment>
<dbReference type="Proteomes" id="UP000694559">
    <property type="component" value="Unplaced"/>
</dbReference>
<dbReference type="GO" id="GO:0005764">
    <property type="term" value="C:lysosome"/>
    <property type="evidence" value="ECO:0007669"/>
    <property type="project" value="UniProtKB-SubCell"/>
</dbReference>
<evidence type="ECO:0000256" key="12">
    <source>
        <dbReference type="ARBA" id="ARBA00052013"/>
    </source>
</evidence>
<dbReference type="GO" id="GO:0004185">
    <property type="term" value="F:serine-type carboxypeptidase activity"/>
    <property type="evidence" value="ECO:0007669"/>
    <property type="project" value="UniProtKB-EC"/>
</dbReference>
<dbReference type="GO" id="GO:0002353">
    <property type="term" value="P:plasma kallikrein-kinin cascade"/>
    <property type="evidence" value="ECO:0007669"/>
    <property type="project" value="Ensembl"/>
</dbReference>
<evidence type="ECO:0000256" key="13">
    <source>
        <dbReference type="ARBA" id="ARBA00059701"/>
    </source>
</evidence>
<keyword evidence="7" id="KW-0378">Hydrolase</keyword>
<evidence type="ECO:0000256" key="17">
    <source>
        <dbReference type="ARBA" id="ARBA00076608"/>
    </source>
</evidence>
<feature type="region of interest" description="Disordered" evidence="18">
    <location>
        <begin position="1"/>
        <end position="28"/>
    </location>
</feature>
<dbReference type="Pfam" id="PF05577">
    <property type="entry name" value="Peptidase_S28"/>
    <property type="match status" value="1"/>
</dbReference>
<dbReference type="EC" id="3.4.16.2" evidence="14"/>
<comment type="catalytic activity">
    <reaction evidence="12">
        <text>Cleavage of a -Pro-|-Xaa bond to release a C-terminal amino acid.</text>
        <dbReference type="EC" id="3.4.16.2"/>
    </reaction>
</comment>
<evidence type="ECO:0000256" key="14">
    <source>
        <dbReference type="ARBA" id="ARBA00066456"/>
    </source>
</evidence>
<evidence type="ECO:0000256" key="4">
    <source>
        <dbReference type="ARBA" id="ARBA00022645"/>
    </source>
</evidence>
<dbReference type="SUPFAM" id="SSF53474">
    <property type="entry name" value="alpha/beta-Hydrolases"/>
    <property type="match status" value="1"/>
</dbReference>
<comment type="subcellular location">
    <subcellularLocation>
        <location evidence="1">Lysosome</location>
    </subcellularLocation>
</comment>
<evidence type="ECO:0000256" key="8">
    <source>
        <dbReference type="ARBA" id="ARBA00023145"/>
    </source>
</evidence>
<dbReference type="GO" id="GO:0002003">
    <property type="term" value="P:angiotensin maturation"/>
    <property type="evidence" value="ECO:0007669"/>
    <property type="project" value="Ensembl"/>
</dbReference>
<dbReference type="OrthoDB" id="2130629at2759"/>
<dbReference type="OMA" id="QTCNQMV"/>
<keyword evidence="9" id="KW-1015">Disulfide bond</keyword>
<dbReference type="GO" id="GO:0045178">
    <property type="term" value="C:basal part of cell"/>
    <property type="evidence" value="ECO:0007669"/>
    <property type="project" value="Ensembl"/>
</dbReference>
<dbReference type="GO" id="GO:0043535">
    <property type="term" value="P:regulation of blood vessel endothelial cell migration"/>
    <property type="evidence" value="ECO:0007669"/>
    <property type="project" value="Ensembl"/>
</dbReference>
<keyword evidence="4" id="KW-0121">Carboxypeptidase</keyword>
<evidence type="ECO:0000256" key="15">
    <source>
        <dbReference type="ARBA" id="ARBA00073691"/>
    </source>
</evidence>
<evidence type="ECO:0000313" key="19">
    <source>
        <dbReference type="Ensembl" id="ENSNNAP00000012625.1"/>
    </source>
</evidence>
<evidence type="ECO:0000256" key="9">
    <source>
        <dbReference type="ARBA" id="ARBA00023157"/>
    </source>
</evidence>
<reference evidence="19" key="2">
    <citation type="submission" date="2025-09" db="UniProtKB">
        <authorList>
            <consortium name="Ensembl"/>
        </authorList>
    </citation>
    <scope>IDENTIFICATION</scope>
</reference>
<dbReference type="Ensembl" id="ENSNNAT00000013216.1">
    <property type="protein sequence ID" value="ENSNNAP00000012625.1"/>
    <property type="gene ID" value="ENSNNAG00000007309.1"/>
</dbReference>
<evidence type="ECO:0000256" key="5">
    <source>
        <dbReference type="ARBA" id="ARBA00022670"/>
    </source>
</evidence>
<protein>
    <recommendedName>
        <fullName evidence="15">Lysosomal Pro-X carboxypeptidase</fullName>
        <ecNumber evidence="14">3.4.16.2</ecNumber>
    </recommendedName>
    <alternativeName>
        <fullName evidence="17">Proline carboxypeptidase</fullName>
    </alternativeName>
    <alternativeName>
        <fullName evidence="16">Prolylcarboxypeptidase</fullName>
    </alternativeName>
</protein>
<evidence type="ECO:0000256" key="10">
    <source>
        <dbReference type="ARBA" id="ARBA00023180"/>
    </source>
</evidence>
<evidence type="ECO:0000313" key="20">
    <source>
        <dbReference type="Proteomes" id="UP000694559"/>
    </source>
</evidence>
<comment type="subunit">
    <text evidence="3">Homodimer.</text>
</comment>
<dbReference type="GO" id="GO:0002155">
    <property type="term" value="P:regulation of thyroid hormone receptor signaling pathway"/>
    <property type="evidence" value="ECO:0007669"/>
    <property type="project" value="Ensembl"/>
</dbReference>
<dbReference type="PANTHER" id="PTHR11010:SF38">
    <property type="entry name" value="LYSOSOMAL PRO-X CARBOXYPEPTIDASE"/>
    <property type="match status" value="1"/>
</dbReference>
<keyword evidence="20" id="KW-1185">Reference proteome</keyword>
<keyword evidence="5" id="KW-0645">Protease</keyword>
<keyword evidence="6" id="KW-0732">Signal</keyword>
<dbReference type="Gene3D" id="1.20.120.980">
    <property type="entry name" value="Serine carboxypeptidase S28, SKS domain"/>
    <property type="match status" value="1"/>
</dbReference>
<evidence type="ECO:0000256" key="7">
    <source>
        <dbReference type="ARBA" id="ARBA00022801"/>
    </source>
</evidence>
<dbReference type="GO" id="GO:0097009">
    <property type="term" value="P:energy homeostasis"/>
    <property type="evidence" value="ECO:0007669"/>
    <property type="project" value="Ensembl"/>
</dbReference>
<dbReference type="InterPro" id="IPR042269">
    <property type="entry name" value="Ser_carbopepase_S28_SKS"/>
</dbReference>
<dbReference type="InterPro" id="IPR008758">
    <property type="entry name" value="Peptidase_S28"/>
</dbReference>
<dbReference type="PANTHER" id="PTHR11010">
    <property type="entry name" value="PROTEASE S28 PRO-X CARBOXYPEPTIDASE-RELATED"/>
    <property type="match status" value="1"/>
</dbReference>
<dbReference type="GO" id="GO:0003085">
    <property type="term" value="P:negative regulation of systemic arterial blood pressure"/>
    <property type="evidence" value="ECO:0007669"/>
    <property type="project" value="Ensembl"/>
</dbReference>
<dbReference type="GO" id="GO:2000377">
    <property type="term" value="P:regulation of reactive oxygen species metabolic process"/>
    <property type="evidence" value="ECO:0007669"/>
    <property type="project" value="Ensembl"/>
</dbReference>
<evidence type="ECO:0000256" key="18">
    <source>
        <dbReference type="SAM" id="MobiDB-lite"/>
    </source>
</evidence>
<accession>A0A8C6XDE4</accession>
<dbReference type="InterPro" id="IPR029058">
    <property type="entry name" value="AB_hydrolase_fold"/>
</dbReference>
<dbReference type="GO" id="GO:0042593">
    <property type="term" value="P:glucose homeostasis"/>
    <property type="evidence" value="ECO:0007669"/>
    <property type="project" value="Ensembl"/>
</dbReference>
<keyword evidence="8" id="KW-0865">Zymogen</keyword>
<dbReference type="GO" id="GO:0060055">
    <property type="term" value="P:angiogenesis involved in wound healing"/>
    <property type="evidence" value="ECO:0007669"/>
    <property type="project" value="Ensembl"/>
</dbReference>
<gene>
    <name evidence="19" type="primary">PRCP</name>
</gene>
<proteinExistence type="inferred from homology"/>
<dbReference type="AlphaFoldDB" id="A0A8C6XDE4"/>
<sequence length="493" mass="55651">MQVSPRGGSGRAKTVPPGSSGSPKQASVGWTRRPLKVPSNLLILYSLRVFFSPMLFQIDHFGFAEDRTFKQRYLIADQHWKKDTGSILFYTGNEGDIAWFANNTGFMWNVAEEFDAILVFAEHRYYGDSLPFGNKSYTDAKHLNYLSSQQALADFAVLIQHLKNTIPGTENTPVIAIGGSYGGMLAAWFRMKYPHIVIGALAASAPIWQFDSLVPCGSFYKIVTEDFKKSGAGCSETIQNSWAAIKQKGLQWLSHTFRLCSPLKTKTDVINFREWLRGTWIYVAMVDYPYEAAFLQPLPAWPVKAICKYLKNPKLPDRLLLQNIFQAVNIYYNYTGHASCLNLTQTTTKSLGLRGWSYQACTEMVMPMCSDGINDMFEPQKWDFHAYSEECFKAWGVRPRPSWIPTFYGGKNISAHSNIIFSNGGLDPWSGGGVTKNITDTLVAIMIPEGAHHLDLRSNSPFDPTSVLQARLLEVHYMKLWLQKHERVKTCPK</sequence>
<evidence type="ECO:0000256" key="6">
    <source>
        <dbReference type="ARBA" id="ARBA00022729"/>
    </source>
</evidence>
<evidence type="ECO:0000256" key="3">
    <source>
        <dbReference type="ARBA" id="ARBA00011738"/>
    </source>
</evidence>
<dbReference type="GO" id="GO:0005576">
    <property type="term" value="C:extracellular region"/>
    <property type="evidence" value="ECO:0007669"/>
    <property type="project" value="Ensembl"/>
</dbReference>
<comment type="function">
    <text evidence="13">Cleaves C-terminal amino acids linked to proline in peptides such as angiotensin II, III and des-Arg9-bradykinin. This cleavage occurs at acidic pH, but enzymatic activity is retained with some substrates at neutral pH.</text>
</comment>
<dbReference type="GO" id="GO:0004181">
    <property type="term" value="F:metallocarboxypeptidase activity"/>
    <property type="evidence" value="ECO:0007669"/>
    <property type="project" value="Ensembl"/>
</dbReference>
<dbReference type="GO" id="GO:0008239">
    <property type="term" value="F:dipeptidyl-peptidase activity"/>
    <property type="evidence" value="ECO:0007669"/>
    <property type="project" value="TreeGrafter"/>
</dbReference>
<evidence type="ECO:0000256" key="16">
    <source>
        <dbReference type="ARBA" id="ARBA00076475"/>
    </source>
</evidence>
<evidence type="ECO:0000256" key="1">
    <source>
        <dbReference type="ARBA" id="ARBA00004371"/>
    </source>
</evidence>
<dbReference type="GeneTree" id="ENSGT00940000158099"/>
<reference evidence="19" key="1">
    <citation type="submission" date="2025-08" db="UniProtKB">
        <authorList>
            <consortium name="Ensembl"/>
        </authorList>
    </citation>
    <scope>IDENTIFICATION</scope>
</reference>
<evidence type="ECO:0000256" key="11">
    <source>
        <dbReference type="ARBA" id="ARBA00023228"/>
    </source>
</evidence>
<dbReference type="FunFam" id="1.20.120.980:FF:000002">
    <property type="entry name" value="lysosomal Pro-X carboxypeptidase"/>
    <property type="match status" value="1"/>
</dbReference>
<keyword evidence="10" id="KW-0325">Glycoprotein</keyword>